<evidence type="ECO:0000313" key="9">
    <source>
        <dbReference type="EMBL" id="GAT61866.1"/>
    </source>
</evidence>
<accession>A0A161LHX7</accession>
<dbReference type="Proteomes" id="UP000076586">
    <property type="component" value="Unassembled WGS sequence"/>
</dbReference>
<evidence type="ECO:0000256" key="4">
    <source>
        <dbReference type="ARBA" id="ARBA00022452"/>
    </source>
</evidence>
<feature type="coiled-coil region" evidence="8">
    <location>
        <begin position="321"/>
        <end position="348"/>
    </location>
</feature>
<reference evidence="10" key="2">
    <citation type="journal article" date="2017" name="Genome Announc.">
        <title>Draft genome sequence of Paludibacter jiangxiensis NM7(T), a propionate-producing fermentative bacterium.</title>
        <authorList>
            <person name="Qiu Y.-L."/>
            <person name="Tourlousse D.M."/>
            <person name="Matsuura N."/>
            <person name="Ohashi A."/>
            <person name="Sekiguchi Y."/>
        </authorList>
    </citation>
    <scope>NUCLEOTIDE SEQUENCE [LARGE SCALE GENOMIC DNA]</scope>
    <source>
        <strain evidence="10">NM7</strain>
    </source>
</reference>
<organism evidence="9 10">
    <name type="scientific">Paludibacter jiangxiensis</name>
    <dbReference type="NCBI Taxonomy" id="681398"/>
    <lineage>
        <taxon>Bacteria</taxon>
        <taxon>Pseudomonadati</taxon>
        <taxon>Bacteroidota</taxon>
        <taxon>Bacteroidia</taxon>
        <taxon>Bacteroidales</taxon>
        <taxon>Paludibacteraceae</taxon>
        <taxon>Paludibacter</taxon>
    </lineage>
</organism>
<comment type="caution">
    <text evidence="9">The sequence shown here is derived from an EMBL/GenBank/DDBJ whole genome shotgun (WGS) entry which is preliminary data.</text>
</comment>
<dbReference type="GO" id="GO:0015288">
    <property type="term" value="F:porin activity"/>
    <property type="evidence" value="ECO:0007669"/>
    <property type="project" value="TreeGrafter"/>
</dbReference>
<dbReference type="RefSeq" id="WP_068701599.1">
    <property type="nucleotide sequence ID" value="NZ_BDCR01000001.1"/>
</dbReference>
<comment type="subcellular location">
    <subcellularLocation>
        <location evidence="1">Cell outer membrane</location>
    </subcellularLocation>
</comment>
<reference evidence="10" key="1">
    <citation type="submission" date="2016-04" db="EMBL/GenBank/DDBJ databases">
        <title>Draft genome sequence of Paludibacter jiangxiensis strain NM7.</title>
        <authorList>
            <person name="Qiu Y."/>
            <person name="Matsuura N."/>
            <person name="Ohashi A."/>
            <person name="Tourlousse M.D."/>
            <person name="Sekiguchi Y."/>
        </authorList>
    </citation>
    <scope>NUCLEOTIDE SEQUENCE [LARGE SCALE GENOMIC DNA]</scope>
    <source>
        <strain evidence="10">NM7</strain>
    </source>
</reference>
<dbReference type="PANTHER" id="PTHR30026">
    <property type="entry name" value="OUTER MEMBRANE PROTEIN TOLC"/>
    <property type="match status" value="1"/>
</dbReference>
<dbReference type="SUPFAM" id="SSF56954">
    <property type="entry name" value="Outer membrane efflux proteins (OEP)"/>
    <property type="match status" value="1"/>
</dbReference>
<dbReference type="EMBL" id="BDCR01000001">
    <property type="protein sequence ID" value="GAT61866.1"/>
    <property type="molecule type" value="Genomic_DNA"/>
</dbReference>
<evidence type="ECO:0000256" key="2">
    <source>
        <dbReference type="ARBA" id="ARBA00007613"/>
    </source>
</evidence>
<dbReference type="AlphaFoldDB" id="A0A161LHX7"/>
<dbReference type="GO" id="GO:1990281">
    <property type="term" value="C:efflux pump complex"/>
    <property type="evidence" value="ECO:0007669"/>
    <property type="project" value="TreeGrafter"/>
</dbReference>
<dbReference type="InterPro" id="IPR051906">
    <property type="entry name" value="TolC-like"/>
</dbReference>
<dbReference type="PANTHER" id="PTHR30026:SF20">
    <property type="entry name" value="OUTER MEMBRANE PROTEIN TOLC"/>
    <property type="match status" value="1"/>
</dbReference>
<dbReference type="Gene3D" id="1.20.1600.10">
    <property type="entry name" value="Outer membrane efflux proteins (OEP)"/>
    <property type="match status" value="1"/>
</dbReference>
<evidence type="ECO:0000256" key="3">
    <source>
        <dbReference type="ARBA" id="ARBA00022448"/>
    </source>
</evidence>
<comment type="similarity">
    <text evidence="2">Belongs to the outer membrane factor (OMF) (TC 1.B.17) family.</text>
</comment>
<name>A0A161LHX7_9BACT</name>
<dbReference type="Pfam" id="PF02321">
    <property type="entry name" value="OEP"/>
    <property type="match status" value="2"/>
</dbReference>
<proteinExistence type="inferred from homology"/>
<gene>
    <name evidence="9" type="ORF">PJIAN_1453</name>
</gene>
<evidence type="ECO:0000256" key="1">
    <source>
        <dbReference type="ARBA" id="ARBA00004442"/>
    </source>
</evidence>
<keyword evidence="10" id="KW-1185">Reference proteome</keyword>
<dbReference type="STRING" id="681398.PJIAN_1453"/>
<keyword evidence="6" id="KW-0472">Membrane</keyword>
<keyword evidence="4" id="KW-1134">Transmembrane beta strand</keyword>
<sequence>MRTRISLLLLFVSAFAYYGRAQEKLSLSLEDARLHAQQYNRTLKNAGLSVQEAQSALWESISKGLPQIEVTGAYQNYLGASANFQGMKIQFGHSGSIQTQVSQLLFNGSYWIGLELSKLSLEIAVTSKRKTEQDVIQQVTTSYNSILVSERTTQLLRQNKENLLDIQKRTQATVNAGAATQTDADQIAVQVSSVDNMIKSNERQTELAYNMLRIQLGVNASTTIELKDSLNSLMNEDKTFKLLGEQFDMSKNPTMQLTEKQLELSKKQVNLQKASWLPTLSGYYSYTYKYIKPTLDLSPSSVVGLQASWPLFTSGGTYSKVKQAKFQVQANENNLAALKDQLMVQEKQARFNLSNALDKLNTQTKSLEVSNKVFADISRKHDHGMATSLDVTTASNNLLQVQTNYVTALYEVLTAKTDLEQLLNKF</sequence>
<evidence type="ECO:0000256" key="6">
    <source>
        <dbReference type="ARBA" id="ARBA00023136"/>
    </source>
</evidence>
<keyword evidence="3" id="KW-0813">Transport</keyword>
<keyword evidence="8" id="KW-0175">Coiled coil</keyword>
<dbReference type="GO" id="GO:0009279">
    <property type="term" value="C:cell outer membrane"/>
    <property type="evidence" value="ECO:0007669"/>
    <property type="project" value="UniProtKB-SubCell"/>
</dbReference>
<evidence type="ECO:0000256" key="7">
    <source>
        <dbReference type="ARBA" id="ARBA00023237"/>
    </source>
</evidence>
<evidence type="ECO:0000256" key="8">
    <source>
        <dbReference type="SAM" id="Coils"/>
    </source>
</evidence>
<keyword evidence="7" id="KW-0998">Cell outer membrane</keyword>
<dbReference type="InterPro" id="IPR003423">
    <property type="entry name" value="OMP_efflux"/>
</dbReference>
<dbReference type="GO" id="GO:0015562">
    <property type="term" value="F:efflux transmembrane transporter activity"/>
    <property type="evidence" value="ECO:0007669"/>
    <property type="project" value="InterPro"/>
</dbReference>
<protein>
    <submittedName>
        <fullName evidence="9">Outer membrane protein TolC</fullName>
    </submittedName>
</protein>
<dbReference type="OrthoDB" id="367883at2"/>
<evidence type="ECO:0000313" key="10">
    <source>
        <dbReference type="Proteomes" id="UP000076586"/>
    </source>
</evidence>
<evidence type="ECO:0000256" key="5">
    <source>
        <dbReference type="ARBA" id="ARBA00022692"/>
    </source>
</evidence>
<keyword evidence="5" id="KW-0812">Transmembrane</keyword>